<reference evidence="2" key="1">
    <citation type="journal article" date="2023" name="Mol. Biol. Evol.">
        <title>Third-Generation Sequencing Reveals the Adaptive Role of the Epigenome in Three Deep-Sea Polychaetes.</title>
        <authorList>
            <person name="Perez M."/>
            <person name="Aroh O."/>
            <person name="Sun Y."/>
            <person name="Lan Y."/>
            <person name="Juniper S.K."/>
            <person name="Young C.R."/>
            <person name="Angers B."/>
            <person name="Qian P.Y."/>
        </authorList>
    </citation>
    <scope>NUCLEOTIDE SEQUENCE</scope>
    <source>
        <strain evidence="2">P08H-3</strain>
    </source>
</reference>
<sequence length="402" mass="46110">MTYKDAELECRKKGANLPAIRDNDRRILTDPPRIWLSAKRRYWTHVSHDLGLSYESWADDEPKTTIDSCVSMVTNKTIDNLYSRPCSDILNVICMNKDLGAQTFSCVILSFSCYGKKQFYDNHCYFVPEEPSQNFENASSLCSEKSAFLVDIYNQKQIEWISTNLSINHDIIIFWTGYKYNGSSTDYYWYDGSRVINANLTTRSGSRGDCVILVEHGEWEEANCEDKNGFICTLEVPYVMELMTNCTNHDGECVCYWIHNEEKTFHQAMAYCLSEGGSLFYPNTEAKMTTLESLAISSPDASAITWASWNDLEPANDCVYVLNGKFQTGYWYKQMKFVCQSQPDPDLYPCQMSTGCLGAADYWDVDEPSLVYVDTSNITIRNVYSFEECWTLCINYIGFVCQ</sequence>
<dbReference type="AlphaFoldDB" id="A0AAD9JW40"/>
<dbReference type="PANTHER" id="PTHR22802">
    <property type="entry name" value="C-TYPE LECTIN SUPERFAMILY MEMBER"/>
    <property type="match status" value="1"/>
</dbReference>
<dbReference type="SUPFAM" id="SSF56436">
    <property type="entry name" value="C-type lectin-like"/>
    <property type="match status" value="3"/>
</dbReference>
<dbReference type="SMART" id="SM00034">
    <property type="entry name" value="CLECT"/>
    <property type="match status" value="3"/>
</dbReference>
<dbReference type="InterPro" id="IPR016187">
    <property type="entry name" value="CTDL_fold"/>
</dbReference>
<feature type="domain" description="C-type lectin" evidence="1">
    <location>
        <begin position="120"/>
        <end position="233"/>
    </location>
</feature>
<evidence type="ECO:0000313" key="2">
    <source>
        <dbReference type="EMBL" id="KAK2159538.1"/>
    </source>
</evidence>
<dbReference type="InterPro" id="IPR016186">
    <property type="entry name" value="C-type_lectin-like/link_sf"/>
</dbReference>
<proteinExistence type="predicted"/>
<dbReference type="PANTHER" id="PTHR22802:SF396">
    <property type="entry name" value="C-TYPE LECTIN DOMAIN-CONTAINING PROTEIN"/>
    <property type="match status" value="1"/>
</dbReference>
<feature type="domain" description="C-type lectin" evidence="1">
    <location>
        <begin position="1"/>
        <end position="95"/>
    </location>
</feature>
<comment type="caution">
    <text evidence="2">The sequence shown here is derived from an EMBL/GenBank/DDBJ whole genome shotgun (WGS) entry which is preliminary data.</text>
</comment>
<evidence type="ECO:0000259" key="1">
    <source>
        <dbReference type="PROSITE" id="PS50041"/>
    </source>
</evidence>
<accession>A0AAD9JW40</accession>
<dbReference type="InterPro" id="IPR001304">
    <property type="entry name" value="C-type_lectin-like"/>
</dbReference>
<protein>
    <recommendedName>
        <fullName evidence="1">C-type lectin domain-containing protein</fullName>
    </recommendedName>
</protein>
<dbReference type="Gene3D" id="3.10.100.10">
    <property type="entry name" value="Mannose-Binding Protein A, subunit A"/>
    <property type="match status" value="3"/>
</dbReference>
<dbReference type="Pfam" id="PF00059">
    <property type="entry name" value="Lectin_C"/>
    <property type="match status" value="1"/>
</dbReference>
<organism evidence="2 3">
    <name type="scientific">Paralvinella palmiformis</name>
    <dbReference type="NCBI Taxonomy" id="53620"/>
    <lineage>
        <taxon>Eukaryota</taxon>
        <taxon>Metazoa</taxon>
        <taxon>Spiralia</taxon>
        <taxon>Lophotrochozoa</taxon>
        <taxon>Annelida</taxon>
        <taxon>Polychaeta</taxon>
        <taxon>Sedentaria</taxon>
        <taxon>Canalipalpata</taxon>
        <taxon>Terebellida</taxon>
        <taxon>Terebelliformia</taxon>
        <taxon>Alvinellidae</taxon>
        <taxon>Paralvinella</taxon>
    </lineage>
</organism>
<gene>
    <name evidence="2" type="ORF">LSH36_151g06033</name>
</gene>
<dbReference type="Proteomes" id="UP001208570">
    <property type="component" value="Unassembled WGS sequence"/>
</dbReference>
<dbReference type="CDD" id="cd00037">
    <property type="entry name" value="CLECT"/>
    <property type="match status" value="3"/>
</dbReference>
<keyword evidence="3" id="KW-1185">Reference proteome</keyword>
<dbReference type="PROSITE" id="PS50041">
    <property type="entry name" value="C_TYPE_LECTIN_2"/>
    <property type="match status" value="2"/>
</dbReference>
<dbReference type="EMBL" id="JAODUP010000151">
    <property type="protein sequence ID" value="KAK2159538.1"/>
    <property type="molecule type" value="Genomic_DNA"/>
</dbReference>
<dbReference type="InterPro" id="IPR051004">
    <property type="entry name" value="DC-SIGN_domain-containing"/>
</dbReference>
<name>A0AAD9JW40_9ANNE</name>
<evidence type="ECO:0000313" key="3">
    <source>
        <dbReference type="Proteomes" id="UP001208570"/>
    </source>
</evidence>